<evidence type="ECO:0000256" key="1">
    <source>
        <dbReference type="SAM" id="SignalP"/>
    </source>
</evidence>
<dbReference type="AlphaFoldDB" id="A0A8J2NNA2"/>
<protein>
    <submittedName>
        <fullName evidence="2">Uncharacterized protein</fullName>
    </submittedName>
</protein>
<feature type="chain" id="PRO_5035323219" evidence="1">
    <location>
        <begin position="20"/>
        <end position="143"/>
    </location>
</feature>
<accession>A0A8J2NNA2</accession>
<dbReference type="Proteomes" id="UP000708208">
    <property type="component" value="Unassembled WGS sequence"/>
</dbReference>
<keyword evidence="3" id="KW-1185">Reference proteome</keyword>
<evidence type="ECO:0000313" key="3">
    <source>
        <dbReference type="Proteomes" id="UP000708208"/>
    </source>
</evidence>
<comment type="caution">
    <text evidence="2">The sequence shown here is derived from an EMBL/GenBank/DDBJ whole genome shotgun (WGS) entry which is preliminary data.</text>
</comment>
<feature type="signal peptide" evidence="1">
    <location>
        <begin position="1"/>
        <end position="19"/>
    </location>
</feature>
<proteinExistence type="predicted"/>
<organism evidence="2 3">
    <name type="scientific">Allacma fusca</name>
    <dbReference type="NCBI Taxonomy" id="39272"/>
    <lineage>
        <taxon>Eukaryota</taxon>
        <taxon>Metazoa</taxon>
        <taxon>Ecdysozoa</taxon>
        <taxon>Arthropoda</taxon>
        <taxon>Hexapoda</taxon>
        <taxon>Collembola</taxon>
        <taxon>Symphypleona</taxon>
        <taxon>Sminthuridae</taxon>
        <taxon>Allacma</taxon>
    </lineage>
</organism>
<gene>
    <name evidence="2" type="ORF">AFUS01_LOCUS5445</name>
</gene>
<sequence>MKIIISAALALFCASVVYGEASPPITESNLKCGDQVYHRCRRAINVFNACTEGKDRNNLSYSDIICQYHKLDLIKNGEFDVDKAKEILKRDFTQHHEALSKELCECFKARKGGATPETTQACILNAYEKVCGHKTLDWFNTVD</sequence>
<name>A0A8J2NNA2_9HEXA</name>
<evidence type="ECO:0000313" key="2">
    <source>
        <dbReference type="EMBL" id="CAG7715715.1"/>
    </source>
</evidence>
<reference evidence="2" key="1">
    <citation type="submission" date="2021-06" db="EMBL/GenBank/DDBJ databases">
        <authorList>
            <person name="Hodson N. C."/>
            <person name="Mongue J. A."/>
            <person name="Jaron S. K."/>
        </authorList>
    </citation>
    <scope>NUCLEOTIDE SEQUENCE</scope>
</reference>
<dbReference type="EMBL" id="CAJVCH010034786">
    <property type="protein sequence ID" value="CAG7715715.1"/>
    <property type="molecule type" value="Genomic_DNA"/>
</dbReference>
<keyword evidence="1" id="KW-0732">Signal</keyword>